<dbReference type="InterPro" id="IPR036249">
    <property type="entry name" value="Thioredoxin-like_sf"/>
</dbReference>
<accession>A0A1C3JQ72</accession>
<dbReference type="Proteomes" id="UP000092871">
    <property type="component" value="Unassembled WGS sequence"/>
</dbReference>
<keyword evidence="5 7" id="KW-1133">Transmembrane helix</keyword>
<evidence type="ECO:0000256" key="1">
    <source>
        <dbReference type="ARBA" id="ARBA00004651"/>
    </source>
</evidence>
<dbReference type="EC" id="1.8.1.8" evidence="10"/>
<dbReference type="EMBL" id="FLRB01000002">
    <property type="protein sequence ID" value="SBT19613.1"/>
    <property type="molecule type" value="Genomic_DNA"/>
</dbReference>
<dbReference type="EMBL" id="FLRA01000011">
    <property type="protein sequence ID" value="SBT17421.1"/>
    <property type="molecule type" value="Genomic_DNA"/>
</dbReference>
<evidence type="ECO:0000259" key="9">
    <source>
        <dbReference type="PROSITE" id="PS51352"/>
    </source>
</evidence>
<dbReference type="Proteomes" id="UP000092840">
    <property type="component" value="Unassembled WGS sequence"/>
</dbReference>
<dbReference type="RefSeq" id="WP_244502820.1">
    <property type="nucleotide sequence ID" value="NZ_FLRA01000011.1"/>
</dbReference>
<dbReference type="Pfam" id="PF02683">
    <property type="entry name" value="DsbD_TM"/>
    <property type="match status" value="1"/>
</dbReference>
<keyword evidence="12" id="KW-1185">Reference proteome</keyword>
<dbReference type="Pfam" id="PF13899">
    <property type="entry name" value="Thioredoxin_7"/>
    <property type="match status" value="1"/>
</dbReference>
<dbReference type="AlphaFoldDB" id="A0A1C3JQ72"/>
<dbReference type="InterPro" id="IPR036929">
    <property type="entry name" value="DsbDN_sf"/>
</dbReference>
<sequence>MMRFIAVITTLLLTNVALAFNFSSPFNSEPEFLPVDQAFSLSVNSDAEGQVWATWHITDGYYLYRHQLNVTSDQEPSLGFAEIPNGELKQDPYFGEVEVYHERLKLPLSLDNRDTSKQVDFIISYQGCAEKGLCYPPQKVPMSVEFPPQALATISNSTDTTLNSTFELSEAQQVTNLISQASFVNMLLIMFGIGLLLSLTPCVLPMIPIVSAIVVGSKAKGWSGLYLSAVYVLGMATTYGLIGALAGWFGTQLNLQAALQSPSILFVSVLLFIALSLAMFGVYELRLPSGLQDRLDRLSNKSQNSRSRILGIFFAGVFATLVVSPCVSAPLAGVVLYISTTSDAAYGAMALFSMGLGMGMPLLLVGALGSKVLPKNGAWLEDIKKLMGFAMLGLAIWLANRWLAEAYHLFMWGLLSLSLAAFFFHRISTGTSHPVRWFIALLAFIVGFAEIIGGFTGSHSPITPLNRLTTAQNNTQQQSISVPYYETIGSLEELNVIQQKSTLPVVIDLYADWCISCKITEEEVFKHLDILPLLSKVTFVQVDITENNEQNQALLKQFQLFGPPAMLFFDTNEQLLDNYSLVGEPTKEEVKARLDALLSNNPTKTVY</sequence>
<evidence type="ECO:0000313" key="11">
    <source>
        <dbReference type="EMBL" id="SBT19613.1"/>
    </source>
</evidence>
<comment type="subcellular location">
    <subcellularLocation>
        <location evidence="1">Cell membrane</location>
        <topology evidence="1">Multi-pass membrane protein</topology>
    </subcellularLocation>
</comment>
<feature type="transmembrane region" description="Helical" evidence="7">
    <location>
        <begin position="264"/>
        <end position="288"/>
    </location>
</feature>
<name>A0A1C3JQ72_9GAMM</name>
<dbReference type="GO" id="GO:0047134">
    <property type="term" value="F:protein-disulfide reductase [NAD(P)H] activity"/>
    <property type="evidence" value="ECO:0007669"/>
    <property type="project" value="UniProtKB-EC"/>
</dbReference>
<feature type="transmembrane region" description="Helical" evidence="7">
    <location>
        <begin position="186"/>
        <end position="213"/>
    </location>
</feature>
<feature type="transmembrane region" description="Helical" evidence="7">
    <location>
        <begin position="344"/>
        <end position="365"/>
    </location>
</feature>
<organism evidence="10 13">
    <name type="scientific">Marinomonas gallaica</name>
    <dbReference type="NCBI Taxonomy" id="1806667"/>
    <lineage>
        <taxon>Bacteria</taxon>
        <taxon>Pseudomonadati</taxon>
        <taxon>Pseudomonadota</taxon>
        <taxon>Gammaproteobacteria</taxon>
        <taxon>Oceanospirillales</taxon>
        <taxon>Oceanospirillaceae</taxon>
        <taxon>Marinomonas</taxon>
    </lineage>
</organism>
<dbReference type="Pfam" id="PF11412">
    <property type="entry name" value="DsbD_N"/>
    <property type="match status" value="1"/>
</dbReference>
<dbReference type="GO" id="GO:0005886">
    <property type="term" value="C:plasma membrane"/>
    <property type="evidence" value="ECO:0007669"/>
    <property type="project" value="UniProtKB-SubCell"/>
</dbReference>
<feature type="domain" description="Thioredoxin" evidence="9">
    <location>
        <begin position="454"/>
        <end position="599"/>
    </location>
</feature>
<dbReference type="NCBIfam" id="NF001419">
    <property type="entry name" value="PRK00293.1"/>
    <property type="match status" value="1"/>
</dbReference>
<evidence type="ECO:0000256" key="3">
    <source>
        <dbReference type="ARBA" id="ARBA00022692"/>
    </source>
</evidence>
<dbReference type="InterPro" id="IPR013766">
    <property type="entry name" value="Thioredoxin_domain"/>
</dbReference>
<keyword evidence="8" id="KW-0732">Signal</keyword>
<reference evidence="11 12" key="2">
    <citation type="submission" date="2016-06" db="EMBL/GenBank/DDBJ databases">
        <authorList>
            <person name="Rodrigo-Torres L."/>
            <person name="Arahal D.R."/>
        </authorList>
    </citation>
    <scope>NUCLEOTIDE SEQUENCE [LARGE SCALE GENOMIC DNA]</scope>
    <source>
        <strain evidence="11 12">CECT 5116</strain>
    </source>
</reference>
<keyword evidence="3 7" id="KW-0812">Transmembrane</keyword>
<dbReference type="Gene3D" id="2.60.40.1250">
    <property type="entry name" value="Thiol:disulfide interchange protein DsbD, N-terminal domain"/>
    <property type="match status" value="1"/>
</dbReference>
<keyword evidence="4" id="KW-0201">Cytochrome c-type biogenesis</keyword>
<keyword evidence="2" id="KW-1003">Cell membrane</keyword>
<dbReference type="PANTHER" id="PTHR32234:SF0">
    <property type="entry name" value="THIOL:DISULFIDE INTERCHANGE PROTEIN DSBD"/>
    <property type="match status" value="1"/>
</dbReference>
<feature type="chain" id="PRO_5008676950" evidence="8">
    <location>
        <begin position="20"/>
        <end position="607"/>
    </location>
</feature>
<evidence type="ECO:0000256" key="8">
    <source>
        <dbReference type="SAM" id="SignalP"/>
    </source>
</evidence>
<evidence type="ECO:0000256" key="4">
    <source>
        <dbReference type="ARBA" id="ARBA00022748"/>
    </source>
</evidence>
<keyword evidence="10" id="KW-0560">Oxidoreductase</keyword>
<evidence type="ECO:0000313" key="12">
    <source>
        <dbReference type="Proteomes" id="UP000092840"/>
    </source>
</evidence>
<gene>
    <name evidence="10" type="primary">dsbD</name>
    <name evidence="10" type="ORF">MGA5115_01532</name>
    <name evidence="11" type="ORF">MGA5116_00186</name>
</gene>
<feature type="transmembrane region" description="Helical" evidence="7">
    <location>
        <begin position="409"/>
        <end position="425"/>
    </location>
</feature>
<feature type="transmembrane region" description="Helical" evidence="7">
    <location>
        <begin position="437"/>
        <end position="457"/>
    </location>
</feature>
<feature type="transmembrane region" description="Helical" evidence="7">
    <location>
        <begin position="225"/>
        <end position="249"/>
    </location>
</feature>
<reference evidence="10 13" key="1">
    <citation type="submission" date="2016-06" db="EMBL/GenBank/DDBJ databases">
        <authorList>
            <person name="Kjaerup R.B."/>
            <person name="Dalgaard T.S."/>
            <person name="Juul-Madsen H.R."/>
        </authorList>
    </citation>
    <scope>NUCLEOTIDE SEQUENCE [LARGE SCALE GENOMIC DNA]</scope>
    <source>
        <strain evidence="10 13">CECT 5115</strain>
    </source>
</reference>
<dbReference type="InterPro" id="IPR003834">
    <property type="entry name" value="Cyt_c_assmbl_TM_dom"/>
</dbReference>
<evidence type="ECO:0000256" key="6">
    <source>
        <dbReference type="ARBA" id="ARBA00023136"/>
    </source>
</evidence>
<dbReference type="PROSITE" id="PS51352">
    <property type="entry name" value="THIOREDOXIN_2"/>
    <property type="match status" value="1"/>
</dbReference>
<feature type="transmembrane region" description="Helical" evidence="7">
    <location>
        <begin position="386"/>
        <end position="403"/>
    </location>
</feature>
<dbReference type="GO" id="GO:0017004">
    <property type="term" value="P:cytochrome complex assembly"/>
    <property type="evidence" value="ECO:0007669"/>
    <property type="project" value="UniProtKB-KW"/>
</dbReference>
<dbReference type="Gene3D" id="3.40.30.10">
    <property type="entry name" value="Glutaredoxin"/>
    <property type="match status" value="1"/>
</dbReference>
<evidence type="ECO:0000313" key="13">
    <source>
        <dbReference type="Proteomes" id="UP000092871"/>
    </source>
</evidence>
<keyword evidence="6 7" id="KW-0472">Membrane</keyword>
<dbReference type="GO" id="GO:0045454">
    <property type="term" value="P:cell redox homeostasis"/>
    <property type="evidence" value="ECO:0007669"/>
    <property type="project" value="TreeGrafter"/>
</dbReference>
<feature type="transmembrane region" description="Helical" evidence="7">
    <location>
        <begin position="309"/>
        <end position="338"/>
    </location>
</feature>
<dbReference type="SUPFAM" id="SSF74863">
    <property type="entry name" value="Thiol:disulfide interchange protein DsbD, N-terminal domain (DsbD-alpha)"/>
    <property type="match status" value="1"/>
</dbReference>
<evidence type="ECO:0000256" key="5">
    <source>
        <dbReference type="ARBA" id="ARBA00022989"/>
    </source>
</evidence>
<evidence type="ECO:0000256" key="7">
    <source>
        <dbReference type="SAM" id="Phobius"/>
    </source>
</evidence>
<evidence type="ECO:0000256" key="2">
    <source>
        <dbReference type="ARBA" id="ARBA00022475"/>
    </source>
</evidence>
<evidence type="ECO:0000313" key="10">
    <source>
        <dbReference type="EMBL" id="SBT17421.1"/>
    </source>
</evidence>
<dbReference type="InterPro" id="IPR028250">
    <property type="entry name" value="DsbDN"/>
</dbReference>
<feature type="signal peptide" evidence="8">
    <location>
        <begin position="1"/>
        <end position="19"/>
    </location>
</feature>
<protein>
    <submittedName>
        <fullName evidence="10">Thiol:disulfide interchange protein DsbD</fullName>
        <ecNumber evidence="10">1.8.1.8</ecNumber>
    </submittedName>
</protein>
<dbReference type="PANTHER" id="PTHR32234">
    <property type="entry name" value="THIOL:DISULFIDE INTERCHANGE PROTEIN DSBD"/>
    <property type="match status" value="1"/>
</dbReference>
<dbReference type="SUPFAM" id="SSF52833">
    <property type="entry name" value="Thioredoxin-like"/>
    <property type="match status" value="1"/>
</dbReference>
<proteinExistence type="predicted"/>